<feature type="compositionally biased region" description="Polar residues" evidence="1">
    <location>
        <begin position="174"/>
        <end position="189"/>
    </location>
</feature>
<accession>A0A0P1BG77</accession>
<name>A0A0P1BG77_9BASI</name>
<dbReference type="AlphaFoldDB" id="A0A0P1BG77"/>
<dbReference type="OrthoDB" id="2245989at2759"/>
<protein>
    <recommendedName>
        <fullName evidence="2">BZIP domain-containing protein</fullName>
    </recommendedName>
</protein>
<organism evidence="3 4">
    <name type="scientific">Ceraceosorus bombacis</name>
    <dbReference type="NCBI Taxonomy" id="401625"/>
    <lineage>
        <taxon>Eukaryota</taxon>
        <taxon>Fungi</taxon>
        <taxon>Dikarya</taxon>
        <taxon>Basidiomycota</taxon>
        <taxon>Ustilaginomycotina</taxon>
        <taxon>Exobasidiomycetes</taxon>
        <taxon>Ceraceosorales</taxon>
        <taxon>Ceraceosoraceae</taxon>
        <taxon>Ceraceosorus</taxon>
    </lineage>
</organism>
<dbReference type="Pfam" id="PF11905">
    <property type="entry name" value="DUF3425"/>
    <property type="match status" value="1"/>
</dbReference>
<dbReference type="PANTHER" id="PTHR38116:SF9">
    <property type="entry name" value="BZIP DOMAIN-CONTAINING PROTEIN"/>
    <property type="match status" value="1"/>
</dbReference>
<evidence type="ECO:0000313" key="4">
    <source>
        <dbReference type="Proteomes" id="UP000054845"/>
    </source>
</evidence>
<dbReference type="EMBL" id="CCYA01000260">
    <property type="protein sequence ID" value="CEH15307.1"/>
    <property type="molecule type" value="Genomic_DNA"/>
</dbReference>
<feature type="compositionally biased region" description="Low complexity" evidence="1">
    <location>
        <begin position="41"/>
        <end position="54"/>
    </location>
</feature>
<keyword evidence="4" id="KW-1185">Reference proteome</keyword>
<dbReference type="InterPro" id="IPR021833">
    <property type="entry name" value="DUF3425"/>
</dbReference>
<dbReference type="GO" id="GO:0003700">
    <property type="term" value="F:DNA-binding transcription factor activity"/>
    <property type="evidence" value="ECO:0007669"/>
    <property type="project" value="InterPro"/>
</dbReference>
<evidence type="ECO:0000259" key="2">
    <source>
        <dbReference type="PROSITE" id="PS00036"/>
    </source>
</evidence>
<evidence type="ECO:0000256" key="1">
    <source>
        <dbReference type="SAM" id="MobiDB-lite"/>
    </source>
</evidence>
<evidence type="ECO:0000313" key="3">
    <source>
        <dbReference type="EMBL" id="CEH15307.1"/>
    </source>
</evidence>
<reference evidence="3 4" key="1">
    <citation type="submission" date="2014-09" db="EMBL/GenBank/DDBJ databases">
        <authorList>
            <person name="Magalhaes I.L.F."/>
            <person name="Oliveira U."/>
            <person name="Santos F.R."/>
            <person name="Vidigal T.H.D.A."/>
            <person name="Brescovit A.D."/>
            <person name="Santos A.J."/>
        </authorList>
    </citation>
    <scope>NUCLEOTIDE SEQUENCE [LARGE SCALE GENOMIC DNA]</scope>
</reference>
<dbReference type="PROSITE" id="PS00036">
    <property type="entry name" value="BZIP_BASIC"/>
    <property type="match status" value="1"/>
</dbReference>
<dbReference type="Proteomes" id="UP000054845">
    <property type="component" value="Unassembled WGS sequence"/>
</dbReference>
<proteinExistence type="predicted"/>
<feature type="compositionally biased region" description="Polar residues" evidence="1">
    <location>
        <begin position="80"/>
        <end position="91"/>
    </location>
</feature>
<dbReference type="PANTHER" id="PTHR38116">
    <property type="entry name" value="CHROMOSOME 7, WHOLE GENOME SHOTGUN SEQUENCE"/>
    <property type="match status" value="1"/>
</dbReference>
<feature type="region of interest" description="Disordered" evidence="1">
    <location>
        <begin position="41"/>
        <end position="194"/>
    </location>
</feature>
<feature type="domain" description="BZIP" evidence="2">
    <location>
        <begin position="118"/>
        <end position="133"/>
    </location>
</feature>
<dbReference type="STRING" id="401625.A0A0P1BG77"/>
<dbReference type="InterPro" id="IPR004827">
    <property type="entry name" value="bZIP"/>
</dbReference>
<dbReference type="CDD" id="cd14688">
    <property type="entry name" value="bZIP_YAP"/>
    <property type="match status" value="1"/>
</dbReference>
<sequence length="474" mass="52165">MILDMYDDSARLANLFSASSSLANTSMSNFSLHDALVVDSSSSSDVGSRASADSPDTAYTIASTGHSDKGATAIPRTEPVASSSTIQVNNRKPSKTPALRRSSHHALPEEDALALVERRRKQNREAQRRYRQKARMAAAKESDAHGPTHVQRKTSPTKRLSSASASSDDDAQMDVNQVSAESDPSTTMDASKEETYGASSSAAVYMPAQSPGAASNPFSLSADLSALVSATLEANDMPHDLAAASLSGNMHPTKRQIPLTAPKTASPYADQIFIPRRDFFRAFLSNAVRLGFTDNHMKECKTRSPINQIWSVKDGRFSELGPDDRPLNDQVELDEDWKRDLPENMRPTAVQLRTPHNLVFDTLPWPAVRNRILMMVGAGDSLASMELKGDMMRLGTHEGWHMCAFYIHGDHPEDMMDEQCWELSEAFATKFWFLLDKHIIRTTNRWRRARGVHPIVIPSMFDSSVNGSPAAFAA</sequence>